<name>A0AAN7XU00_ELEMC</name>
<accession>A0AAN7XU00</accession>
<reference evidence="1 2" key="2">
    <citation type="journal article" date="2023" name="Mol. Biol. Evol.">
        <title>Genomics of Secondarily Temperate Adaptation in the Only Non-Antarctic Icefish.</title>
        <authorList>
            <person name="Rivera-Colon A.G."/>
            <person name="Rayamajhi N."/>
            <person name="Minhas B.F."/>
            <person name="Madrigal G."/>
            <person name="Bilyk K.T."/>
            <person name="Yoon V."/>
            <person name="Hune M."/>
            <person name="Gregory S."/>
            <person name="Cheng C.H.C."/>
            <person name="Catchen J.M."/>
        </authorList>
    </citation>
    <scope>NUCLEOTIDE SEQUENCE [LARGE SCALE GENOMIC DNA]</scope>
    <source>
        <strain evidence="1">JMC-PN-2008</strain>
    </source>
</reference>
<reference evidence="1 2" key="1">
    <citation type="journal article" date="2023" name="Genes (Basel)">
        <title>Chromosome-Level Genome Assembly and Circadian Gene Repertoire of the Patagonia Blennie Eleginops maclovinus-The Closest Ancestral Proxy of Antarctic Cryonotothenioids.</title>
        <authorList>
            <person name="Cheng C.C."/>
            <person name="Rivera-Colon A.G."/>
            <person name="Minhas B.F."/>
            <person name="Wilson L."/>
            <person name="Rayamajhi N."/>
            <person name="Vargas-Chacoff L."/>
            <person name="Catchen J.M."/>
        </authorList>
    </citation>
    <scope>NUCLEOTIDE SEQUENCE [LARGE SCALE GENOMIC DNA]</scope>
    <source>
        <strain evidence="1">JMC-PN-2008</strain>
    </source>
</reference>
<proteinExistence type="predicted"/>
<dbReference type="EMBL" id="JAUZQC010000008">
    <property type="protein sequence ID" value="KAK5866775.1"/>
    <property type="molecule type" value="Genomic_DNA"/>
</dbReference>
<dbReference type="AlphaFoldDB" id="A0AAN7XU00"/>
<evidence type="ECO:0000313" key="1">
    <source>
        <dbReference type="EMBL" id="KAK5866775.1"/>
    </source>
</evidence>
<gene>
    <name evidence="1" type="ORF">PBY51_011323</name>
</gene>
<protein>
    <submittedName>
        <fullName evidence="1">Uncharacterized protein</fullName>
    </submittedName>
</protein>
<sequence>MFSAAVLRSDCTEGAVMRSFGKGGEPITVLSTALTDAFKGEEASGGVCAFLRACFIKFAEVQRAPA</sequence>
<comment type="caution">
    <text evidence="1">The sequence shown here is derived from an EMBL/GenBank/DDBJ whole genome shotgun (WGS) entry which is preliminary data.</text>
</comment>
<organism evidence="1 2">
    <name type="scientific">Eleginops maclovinus</name>
    <name type="common">Patagonian blennie</name>
    <name type="synonym">Eleginus maclovinus</name>
    <dbReference type="NCBI Taxonomy" id="56733"/>
    <lineage>
        <taxon>Eukaryota</taxon>
        <taxon>Metazoa</taxon>
        <taxon>Chordata</taxon>
        <taxon>Craniata</taxon>
        <taxon>Vertebrata</taxon>
        <taxon>Euteleostomi</taxon>
        <taxon>Actinopterygii</taxon>
        <taxon>Neopterygii</taxon>
        <taxon>Teleostei</taxon>
        <taxon>Neoteleostei</taxon>
        <taxon>Acanthomorphata</taxon>
        <taxon>Eupercaria</taxon>
        <taxon>Perciformes</taxon>
        <taxon>Notothenioidei</taxon>
        <taxon>Eleginopidae</taxon>
        <taxon>Eleginops</taxon>
    </lineage>
</organism>
<evidence type="ECO:0000313" key="2">
    <source>
        <dbReference type="Proteomes" id="UP001346869"/>
    </source>
</evidence>
<dbReference type="Proteomes" id="UP001346869">
    <property type="component" value="Unassembled WGS sequence"/>
</dbReference>
<keyword evidence="2" id="KW-1185">Reference proteome</keyword>